<accession>A8H662</accession>
<dbReference type="PRINTS" id="PR00161">
    <property type="entry name" value="NIHGNASECYTB"/>
</dbReference>
<dbReference type="SUPFAM" id="SSF81342">
    <property type="entry name" value="Transmembrane di-heme cytochromes"/>
    <property type="match status" value="1"/>
</dbReference>
<evidence type="ECO:0000256" key="5">
    <source>
        <dbReference type="ARBA" id="ARBA00022617"/>
    </source>
</evidence>
<keyword evidence="5" id="KW-0349">Heme</keyword>
<evidence type="ECO:0000259" key="13">
    <source>
        <dbReference type="Pfam" id="PF01292"/>
    </source>
</evidence>
<feature type="transmembrane region" description="Helical" evidence="12">
    <location>
        <begin position="125"/>
        <end position="143"/>
    </location>
</feature>
<sequence length="246" mass="26952">MSEKQQSNTEAVTIYQVWDKPVRIFHWVNVILITGLMFIGLIMLFKAELGISGLAAKIKLKEVHIVIGYLFVINLFVRLLWGFIGSGFARLSHILPSISAARDYSQALKSGGNPQYLGHNPLGKLAVSAIFVLLIVIAATGLFRAGTDVFYPPFGSTITSYIAADGVEAVTLKPYDDTGVNQEKVAQLKPYKSLAGKVHIYGSYLLMLLILIHILGVVIAELKHQPGIVSAMFSGKKRLKDKPVDN</sequence>
<evidence type="ECO:0000256" key="8">
    <source>
        <dbReference type="ARBA" id="ARBA00022982"/>
    </source>
</evidence>
<evidence type="ECO:0000256" key="12">
    <source>
        <dbReference type="SAM" id="Phobius"/>
    </source>
</evidence>
<gene>
    <name evidence="14" type="ordered locus">Spea_2729</name>
</gene>
<evidence type="ECO:0000313" key="14">
    <source>
        <dbReference type="EMBL" id="ABV88049.1"/>
    </source>
</evidence>
<dbReference type="PANTHER" id="PTHR30485:SF2">
    <property type="entry name" value="BLL0597 PROTEIN"/>
    <property type="match status" value="1"/>
</dbReference>
<dbReference type="Proteomes" id="UP000002608">
    <property type="component" value="Chromosome"/>
</dbReference>
<evidence type="ECO:0000313" key="15">
    <source>
        <dbReference type="Proteomes" id="UP000002608"/>
    </source>
</evidence>
<organism evidence="14 15">
    <name type="scientific">Shewanella pealeana (strain ATCC 700345 / ANG-SQ1)</name>
    <dbReference type="NCBI Taxonomy" id="398579"/>
    <lineage>
        <taxon>Bacteria</taxon>
        <taxon>Pseudomonadati</taxon>
        <taxon>Pseudomonadota</taxon>
        <taxon>Gammaproteobacteria</taxon>
        <taxon>Alteromonadales</taxon>
        <taxon>Shewanellaceae</taxon>
        <taxon>Shewanella</taxon>
    </lineage>
</organism>
<dbReference type="OrthoDB" id="196472at2"/>
<dbReference type="STRING" id="398579.Spea_2729"/>
<dbReference type="InterPro" id="IPR011577">
    <property type="entry name" value="Cyt_b561_bac/Ni-Hgenase"/>
</dbReference>
<dbReference type="KEGG" id="spl:Spea_2729"/>
<feature type="transmembrane region" description="Helical" evidence="12">
    <location>
        <begin position="198"/>
        <end position="220"/>
    </location>
</feature>
<dbReference type="GO" id="GO:0005506">
    <property type="term" value="F:iron ion binding"/>
    <property type="evidence" value="ECO:0007669"/>
    <property type="project" value="InterPro"/>
</dbReference>
<dbReference type="InterPro" id="IPR051542">
    <property type="entry name" value="Hydrogenase_cytochrome"/>
</dbReference>
<evidence type="ECO:0000256" key="11">
    <source>
        <dbReference type="ARBA" id="ARBA00023136"/>
    </source>
</evidence>
<dbReference type="GO" id="GO:0022904">
    <property type="term" value="P:respiratory electron transport chain"/>
    <property type="evidence" value="ECO:0007669"/>
    <property type="project" value="InterPro"/>
</dbReference>
<dbReference type="EMBL" id="CP000851">
    <property type="protein sequence ID" value="ABV88049.1"/>
    <property type="molecule type" value="Genomic_DNA"/>
</dbReference>
<dbReference type="PANTHER" id="PTHR30485">
    <property type="entry name" value="NI/FE-HYDROGENASE 1 B-TYPE CYTOCHROME SUBUNIT"/>
    <property type="match status" value="1"/>
</dbReference>
<evidence type="ECO:0000256" key="6">
    <source>
        <dbReference type="ARBA" id="ARBA00022692"/>
    </source>
</evidence>
<dbReference type="Pfam" id="PF01292">
    <property type="entry name" value="Ni_hydr_CYTB"/>
    <property type="match status" value="1"/>
</dbReference>
<dbReference type="RefSeq" id="WP_012155955.1">
    <property type="nucleotide sequence ID" value="NC_009901.1"/>
</dbReference>
<dbReference type="GO" id="GO:0005886">
    <property type="term" value="C:plasma membrane"/>
    <property type="evidence" value="ECO:0007669"/>
    <property type="project" value="UniProtKB-SubCell"/>
</dbReference>
<evidence type="ECO:0000256" key="1">
    <source>
        <dbReference type="ARBA" id="ARBA00004651"/>
    </source>
</evidence>
<evidence type="ECO:0000256" key="3">
    <source>
        <dbReference type="ARBA" id="ARBA00022448"/>
    </source>
</evidence>
<keyword evidence="15" id="KW-1185">Reference proteome</keyword>
<dbReference type="InterPro" id="IPR016174">
    <property type="entry name" value="Di-haem_cyt_TM"/>
</dbReference>
<feature type="transmembrane region" description="Helical" evidence="12">
    <location>
        <begin position="66"/>
        <end position="84"/>
    </location>
</feature>
<comment type="similarity">
    <text evidence="2">Belongs to the HupC/HyaC/HydC family.</text>
</comment>
<feature type="domain" description="Cytochrome b561 bacterial/Ni-hydrogenase" evidence="13">
    <location>
        <begin position="17"/>
        <end position="235"/>
    </location>
</feature>
<keyword evidence="11 12" id="KW-0472">Membrane</keyword>
<feature type="transmembrane region" description="Helical" evidence="12">
    <location>
        <begin position="24"/>
        <end position="45"/>
    </location>
</feature>
<dbReference type="GO" id="GO:0020037">
    <property type="term" value="F:heme binding"/>
    <property type="evidence" value="ECO:0007669"/>
    <property type="project" value="TreeGrafter"/>
</dbReference>
<evidence type="ECO:0000256" key="2">
    <source>
        <dbReference type="ARBA" id="ARBA00008622"/>
    </source>
</evidence>
<proteinExistence type="inferred from homology"/>
<keyword evidence="8" id="KW-0249">Electron transport</keyword>
<keyword evidence="9 12" id="KW-1133">Transmembrane helix</keyword>
<evidence type="ECO:0000256" key="10">
    <source>
        <dbReference type="ARBA" id="ARBA00023004"/>
    </source>
</evidence>
<keyword evidence="4" id="KW-1003">Cell membrane</keyword>
<dbReference type="eggNOG" id="COG3658">
    <property type="taxonomic scope" value="Bacteria"/>
</dbReference>
<protein>
    <submittedName>
        <fullName evidence="14">Cytochrome B561</fullName>
    </submittedName>
</protein>
<dbReference type="AlphaFoldDB" id="A8H662"/>
<dbReference type="GO" id="GO:0009055">
    <property type="term" value="F:electron transfer activity"/>
    <property type="evidence" value="ECO:0007669"/>
    <property type="project" value="InterPro"/>
</dbReference>
<evidence type="ECO:0000256" key="4">
    <source>
        <dbReference type="ARBA" id="ARBA00022475"/>
    </source>
</evidence>
<keyword evidence="6 12" id="KW-0812">Transmembrane</keyword>
<name>A8H662_SHEPA</name>
<evidence type="ECO:0000256" key="9">
    <source>
        <dbReference type="ARBA" id="ARBA00022989"/>
    </source>
</evidence>
<keyword evidence="3" id="KW-0813">Transport</keyword>
<dbReference type="InterPro" id="IPR000516">
    <property type="entry name" value="Ni-dep_Hydgase_cyt-B"/>
</dbReference>
<keyword evidence="10" id="KW-0408">Iron</keyword>
<dbReference type="HOGENOM" id="CLU_078451_2_1_6"/>
<reference evidence="14 15" key="1">
    <citation type="submission" date="2007-10" db="EMBL/GenBank/DDBJ databases">
        <title>Complete sequence of Shewanella pealeana ATCC 700345.</title>
        <authorList>
            <consortium name="US DOE Joint Genome Institute"/>
            <person name="Copeland A."/>
            <person name="Lucas S."/>
            <person name="Lapidus A."/>
            <person name="Barry K."/>
            <person name="Glavina del Rio T."/>
            <person name="Dalin E."/>
            <person name="Tice H."/>
            <person name="Pitluck S."/>
            <person name="Chertkov O."/>
            <person name="Brettin T."/>
            <person name="Bruce D."/>
            <person name="Detter J.C."/>
            <person name="Han C."/>
            <person name="Schmutz J."/>
            <person name="Larimer F."/>
            <person name="Land M."/>
            <person name="Hauser L."/>
            <person name="Kyrpides N."/>
            <person name="Kim E."/>
            <person name="Zhao J.-S.Z."/>
            <person name="Manno D."/>
            <person name="Hawari J."/>
            <person name="Richardson P."/>
        </authorList>
    </citation>
    <scope>NUCLEOTIDE SEQUENCE [LARGE SCALE GENOMIC DNA]</scope>
    <source>
        <strain evidence="15">ATCC 700345 / ANG-SQ1</strain>
    </source>
</reference>
<comment type="subcellular location">
    <subcellularLocation>
        <location evidence="1">Cell membrane</location>
        <topology evidence="1">Multi-pass membrane protein</topology>
    </subcellularLocation>
</comment>
<keyword evidence="7" id="KW-0479">Metal-binding</keyword>
<evidence type="ECO:0000256" key="7">
    <source>
        <dbReference type="ARBA" id="ARBA00022723"/>
    </source>
</evidence>
<dbReference type="Gene3D" id="1.20.950.20">
    <property type="entry name" value="Transmembrane di-heme cytochromes, Chain C"/>
    <property type="match status" value="1"/>
</dbReference>